<evidence type="ECO:0000313" key="1">
    <source>
        <dbReference type="EMBL" id="KAJ4706349.1"/>
    </source>
</evidence>
<gene>
    <name evidence="1" type="ORF">OWV82_020010</name>
</gene>
<comment type="caution">
    <text evidence="1">The sequence shown here is derived from an EMBL/GenBank/DDBJ whole genome shotgun (WGS) entry which is preliminary data.</text>
</comment>
<keyword evidence="2" id="KW-1185">Reference proteome</keyword>
<dbReference type="Proteomes" id="UP001164539">
    <property type="component" value="Chromosome 11"/>
</dbReference>
<sequence>MWTNIDQKFSTPPPSRRKQRSLPSPMSERKRTSTLVDHKGDDFHVIHKVPAGDSPYVKAKHIQLIDRDPSRAVSMFWAAINAGDRVDSALKDMAVVMKQLDRSDEAIEAIKSFRHLCPYDSQESLDNVLIELYKRSGRIEEEIELLQHKLKNIEEGRAFGGAKTKMARSQGKKIQITIEQERSRILGNLAWAYLQQSNYEIAEQYYRKALSLEVDRNKQCNLAICLMHMKRMTEAKSLLQAVRASAGNRQMDCSYAKSFERATQILTELESPSVLELTEKEEDDNQENQRPSAFSVNGNSNFQVTSSTIGDQNCVSTFSVSSSLANGHDEESVLLNERDGIAYSQNYQENKNGFFGYCKGRSKCIASARRETSELCPPNTMFVDNWRKGSSLENPCGRSGFASKTKENWAGSFGIGLNCGQQETYASPAAVRRNLEVPFTQPRRTSRGFSNEEWRKERWGPIGRSNLNLSSEETIHTDNSVIFTQPRRSSSCRFNFKDQRGAKWGEKAVGSSIRKLTFEQDITAENVKGELLVPTKDKLEIGSQNLGIASPSPTSEERTRRLWRDSVQVKDEEVERPLSQPAASGDRKSTWWKYDGLPQTKVAVIESGSQQILDGIEKMNTWGNGDDQKKMALEESNLEKPKSSQDCSKGKYKKRWADMVEEEEVGEAELLAERNFRDSFDGWHMEEEVFNDENLNFNIVYSSPCPKYQVDCLSQKLEESFYLKDGYLTSRNAALPSRNPTVRRSLCFDEQRKPESTGHFFSSPLPSKGLKFENHNSAPVNNKDDMSGKSISMMKRNRLQVFRDITPFPDSP</sequence>
<name>A0ACC1X5B8_MELAZ</name>
<reference evidence="1 2" key="1">
    <citation type="journal article" date="2023" name="Science">
        <title>Complex scaffold remodeling in plant triterpene biosynthesis.</title>
        <authorList>
            <person name="De La Pena R."/>
            <person name="Hodgson H."/>
            <person name="Liu J.C."/>
            <person name="Stephenson M.J."/>
            <person name="Martin A.C."/>
            <person name="Owen C."/>
            <person name="Harkess A."/>
            <person name="Leebens-Mack J."/>
            <person name="Jimenez L.E."/>
            <person name="Osbourn A."/>
            <person name="Sattely E.S."/>
        </authorList>
    </citation>
    <scope>NUCLEOTIDE SEQUENCE [LARGE SCALE GENOMIC DNA]</scope>
    <source>
        <strain evidence="2">cv. JPN11</strain>
        <tissue evidence="1">Leaf</tissue>
    </source>
</reference>
<protein>
    <submittedName>
        <fullName evidence="1">Protein POLLENLESS 3-LIKE 1-like</fullName>
    </submittedName>
</protein>
<organism evidence="1 2">
    <name type="scientific">Melia azedarach</name>
    <name type="common">Chinaberry tree</name>
    <dbReference type="NCBI Taxonomy" id="155640"/>
    <lineage>
        <taxon>Eukaryota</taxon>
        <taxon>Viridiplantae</taxon>
        <taxon>Streptophyta</taxon>
        <taxon>Embryophyta</taxon>
        <taxon>Tracheophyta</taxon>
        <taxon>Spermatophyta</taxon>
        <taxon>Magnoliopsida</taxon>
        <taxon>eudicotyledons</taxon>
        <taxon>Gunneridae</taxon>
        <taxon>Pentapetalae</taxon>
        <taxon>rosids</taxon>
        <taxon>malvids</taxon>
        <taxon>Sapindales</taxon>
        <taxon>Meliaceae</taxon>
        <taxon>Melia</taxon>
    </lineage>
</organism>
<dbReference type="EMBL" id="CM051404">
    <property type="protein sequence ID" value="KAJ4706349.1"/>
    <property type="molecule type" value="Genomic_DNA"/>
</dbReference>
<evidence type="ECO:0000313" key="2">
    <source>
        <dbReference type="Proteomes" id="UP001164539"/>
    </source>
</evidence>
<proteinExistence type="predicted"/>
<accession>A0ACC1X5B8</accession>